<evidence type="ECO:0000313" key="6">
    <source>
        <dbReference type="EMBL" id="NYH72385.1"/>
    </source>
</evidence>
<dbReference type="RefSeq" id="WP_042556641.1">
    <property type="nucleotide sequence ID" value="NZ_JACBYV010000001.1"/>
</dbReference>
<sequence length="223" mass="24161">MTRPVKADGFQALLLDLDGTLIDTLPDISQALGRLLNDRGLELLDDTQLRRLVGGGTRAMLQAVCANAQLPWDEQWHEQYLRLYEQCLLNRSRPFDGVLALLEHCRDRALPMAVVTNKSQAMASRLLDALLPTIPFVTTVGASASRPLKPNPQGAFFAAAEIGASPECCLLLGDTQSDVLTARAAGMRAGAALWGYGSRQSLMALSPHAVFEEPGQLASFLFD</sequence>
<dbReference type="SFLD" id="SFLDG01129">
    <property type="entry name" value="C1.5:_HAD__Beta-PGM__Phosphata"/>
    <property type="match status" value="1"/>
</dbReference>
<accession>A0A7Y9XJB0</accession>
<protein>
    <submittedName>
        <fullName evidence="6">Phosphoglycolate phosphatase</fullName>
        <ecNumber evidence="6">3.1.3.18</ecNumber>
    </submittedName>
</protein>
<dbReference type="EMBL" id="JACBYV010000001">
    <property type="protein sequence ID" value="NYH72385.1"/>
    <property type="molecule type" value="Genomic_DNA"/>
</dbReference>
<reference evidence="6 7" key="1">
    <citation type="submission" date="2020-07" db="EMBL/GenBank/DDBJ databases">
        <title>Genomic analyses of the natural microbiome of Caenorhabditis elegans.</title>
        <authorList>
            <person name="Samuel B."/>
        </authorList>
    </citation>
    <scope>NUCLEOTIDE SEQUENCE [LARGE SCALE GENOMIC DNA]</scope>
    <source>
        <strain evidence="6 7">BIGb0408</strain>
    </source>
</reference>
<dbReference type="GO" id="GO:0008967">
    <property type="term" value="F:phosphoglycolate phosphatase activity"/>
    <property type="evidence" value="ECO:0007669"/>
    <property type="project" value="UniProtKB-EC"/>
</dbReference>
<keyword evidence="7" id="KW-1185">Reference proteome</keyword>
<dbReference type="PANTHER" id="PTHR43434">
    <property type="entry name" value="PHOSPHOGLYCOLATE PHOSPHATASE"/>
    <property type="match status" value="1"/>
</dbReference>
<dbReference type="InterPro" id="IPR023214">
    <property type="entry name" value="HAD_sf"/>
</dbReference>
<dbReference type="GO" id="GO:0046872">
    <property type="term" value="F:metal ion binding"/>
    <property type="evidence" value="ECO:0007669"/>
    <property type="project" value="UniProtKB-KW"/>
</dbReference>
<evidence type="ECO:0000256" key="5">
    <source>
        <dbReference type="ARBA" id="ARBA00023277"/>
    </source>
</evidence>
<dbReference type="NCBIfam" id="TIGR01549">
    <property type="entry name" value="HAD-SF-IA-v1"/>
    <property type="match status" value="1"/>
</dbReference>
<dbReference type="Pfam" id="PF13419">
    <property type="entry name" value="HAD_2"/>
    <property type="match status" value="1"/>
</dbReference>
<dbReference type="EC" id="3.1.3.18" evidence="6"/>
<dbReference type="InterPro" id="IPR023198">
    <property type="entry name" value="PGP-like_dom2"/>
</dbReference>
<dbReference type="InterPro" id="IPR036412">
    <property type="entry name" value="HAD-like_sf"/>
</dbReference>
<dbReference type="Gene3D" id="3.40.50.1000">
    <property type="entry name" value="HAD superfamily/HAD-like"/>
    <property type="match status" value="1"/>
</dbReference>
<comment type="caution">
    <text evidence="6">The sequence shown here is derived from an EMBL/GenBank/DDBJ whole genome shotgun (WGS) entry which is preliminary data.</text>
</comment>
<dbReference type="InterPro" id="IPR006439">
    <property type="entry name" value="HAD-SF_hydro_IA"/>
</dbReference>
<comment type="cofactor">
    <cofactor evidence="1">
        <name>Mg(2+)</name>
        <dbReference type="ChEBI" id="CHEBI:18420"/>
    </cofactor>
</comment>
<evidence type="ECO:0000256" key="2">
    <source>
        <dbReference type="ARBA" id="ARBA00022723"/>
    </source>
</evidence>
<dbReference type="Proteomes" id="UP000578688">
    <property type="component" value="Unassembled WGS sequence"/>
</dbReference>
<proteinExistence type="predicted"/>
<name>A0A7Y9XJB0_9GAMM</name>
<dbReference type="Gene3D" id="1.10.150.240">
    <property type="entry name" value="Putative phosphatase, domain 2"/>
    <property type="match status" value="1"/>
</dbReference>
<evidence type="ECO:0000256" key="3">
    <source>
        <dbReference type="ARBA" id="ARBA00022801"/>
    </source>
</evidence>
<dbReference type="GO" id="GO:0006281">
    <property type="term" value="P:DNA repair"/>
    <property type="evidence" value="ECO:0007669"/>
    <property type="project" value="TreeGrafter"/>
</dbReference>
<evidence type="ECO:0000256" key="4">
    <source>
        <dbReference type="ARBA" id="ARBA00022842"/>
    </source>
</evidence>
<dbReference type="PANTHER" id="PTHR43434:SF23">
    <property type="entry name" value="PHOSPHOGLYCOLATE PHOSPHATASE"/>
    <property type="match status" value="1"/>
</dbReference>
<keyword evidence="4" id="KW-0460">Magnesium</keyword>
<dbReference type="GO" id="GO:0005829">
    <property type="term" value="C:cytosol"/>
    <property type="evidence" value="ECO:0007669"/>
    <property type="project" value="TreeGrafter"/>
</dbReference>
<dbReference type="InterPro" id="IPR041492">
    <property type="entry name" value="HAD_2"/>
</dbReference>
<organism evidence="6 7">
    <name type="scientific">Phytopseudomonas flavescens</name>
    <dbReference type="NCBI Taxonomy" id="29435"/>
    <lineage>
        <taxon>Bacteria</taxon>
        <taxon>Pseudomonadati</taxon>
        <taxon>Pseudomonadota</taxon>
        <taxon>Gammaproteobacteria</taxon>
        <taxon>Pseudomonadales</taxon>
        <taxon>Pseudomonadaceae</taxon>
        <taxon>Phytopseudomonas</taxon>
    </lineage>
</organism>
<dbReference type="SUPFAM" id="SSF56784">
    <property type="entry name" value="HAD-like"/>
    <property type="match status" value="1"/>
</dbReference>
<evidence type="ECO:0000313" key="7">
    <source>
        <dbReference type="Proteomes" id="UP000578688"/>
    </source>
</evidence>
<gene>
    <name evidence="6" type="ORF">FHR27_000995</name>
</gene>
<keyword evidence="3 6" id="KW-0378">Hydrolase</keyword>
<dbReference type="InterPro" id="IPR050155">
    <property type="entry name" value="HAD-like_hydrolase_sf"/>
</dbReference>
<keyword evidence="2" id="KW-0479">Metal-binding</keyword>
<keyword evidence="5" id="KW-0119">Carbohydrate metabolism</keyword>
<evidence type="ECO:0000256" key="1">
    <source>
        <dbReference type="ARBA" id="ARBA00001946"/>
    </source>
</evidence>
<dbReference type="SFLD" id="SFLDS00003">
    <property type="entry name" value="Haloacid_Dehalogenase"/>
    <property type="match status" value="1"/>
</dbReference>
<dbReference type="AlphaFoldDB" id="A0A7Y9XJB0"/>